<feature type="region of interest" description="Disordered" evidence="1">
    <location>
        <begin position="582"/>
        <end position="627"/>
    </location>
</feature>
<dbReference type="AlphaFoldDB" id="A0AAD7E0M2"/>
<protein>
    <submittedName>
        <fullName evidence="3">Uncharacterized protein</fullName>
    </submittedName>
</protein>
<feature type="compositionally biased region" description="Basic and acidic residues" evidence="1">
    <location>
        <begin position="618"/>
        <end position="627"/>
    </location>
</feature>
<keyword evidence="4" id="KW-1185">Reference proteome</keyword>
<gene>
    <name evidence="3" type="ORF">GGX14DRAFT_656898</name>
</gene>
<sequence>MPRQKTREWVKHVLWISRVKLLYTRITLTRYTTLYFFLALLACLILVILQSITFRTNTQGASELAAFLSQSNVSSATVGLSFLNNGDVVLCHNIPGQAGSNCTTLVHREHDHMHVRDIAVSLDNGATPDLQQCAISLLWLSDVLSDARREDLVVLAYQIWLFSLSVVTLLNESLPHLFAGLAARALSTGWAGFRVHGNINLYNAYTHVITTGNCDGIDPLGSWWDQSGPVEIAGVLLNALDLVLMSALSYKLFSVYASQTFSRVGASADINRIYKLVLLFSVVLQLAGFFTLVQTALWIGKISFGPIRQLAEHFPIYLAELVITAVLEIPWLVLGWTSVRRESKMLFLLFASISFILFGMATALFISPFYQFVFEEWSFYATISVAAYILLVATSFLAVICRLKFGKGLAHFLRVTHALDDGDFTPVYFTKARHRLFSASPTYISPPQHDNPSEEYDNKSVFEPELSALGYHYPDEKDPQRLEPVHARKVSAFSVMLSKKQSESSTIHLSSTPALFLGLNLKIPSPIVLRPVERSTSLTSFSSMNEPMRVVVQPVERSTSITSSTSARSKITHLDDITVGSASFKESGRHTKQPVEPPQAVIRSMSSRQATPPGLPRRPMDGGVLER</sequence>
<dbReference type="PANTHER" id="PTHR34391:SF2">
    <property type="entry name" value="TRP C-TERMINAL DOMAIN-CONTAINING PROTEIN"/>
    <property type="match status" value="1"/>
</dbReference>
<evidence type="ECO:0000256" key="1">
    <source>
        <dbReference type="SAM" id="MobiDB-lite"/>
    </source>
</evidence>
<evidence type="ECO:0000256" key="2">
    <source>
        <dbReference type="SAM" id="Phobius"/>
    </source>
</evidence>
<accession>A0AAD7E0M2</accession>
<dbReference type="InterPro" id="IPR040410">
    <property type="entry name" value="UPF0658_Golgi"/>
</dbReference>
<evidence type="ECO:0000313" key="4">
    <source>
        <dbReference type="Proteomes" id="UP001219525"/>
    </source>
</evidence>
<feature type="transmembrane region" description="Helical" evidence="2">
    <location>
        <begin position="379"/>
        <end position="401"/>
    </location>
</feature>
<comment type="caution">
    <text evidence="3">The sequence shown here is derived from an EMBL/GenBank/DDBJ whole genome shotgun (WGS) entry which is preliminary data.</text>
</comment>
<dbReference type="PANTHER" id="PTHR34391">
    <property type="entry name" value="UPF0658 GOLGI APPARATUS MEMBRANE PROTEIN C1952.10C-RELATED"/>
    <property type="match status" value="1"/>
</dbReference>
<organism evidence="3 4">
    <name type="scientific">Mycena pura</name>
    <dbReference type="NCBI Taxonomy" id="153505"/>
    <lineage>
        <taxon>Eukaryota</taxon>
        <taxon>Fungi</taxon>
        <taxon>Dikarya</taxon>
        <taxon>Basidiomycota</taxon>
        <taxon>Agaricomycotina</taxon>
        <taxon>Agaricomycetes</taxon>
        <taxon>Agaricomycetidae</taxon>
        <taxon>Agaricales</taxon>
        <taxon>Marasmiineae</taxon>
        <taxon>Mycenaceae</taxon>
        <taxon>Mycena</taxon>
    </lineage>
</organism>
<reference evidence="3" key="1">
    <citation type="submission" date="2023-03" db="EMBL/GenBank/DDBJ databases">
        <title>Massive genome expansion in bonnet fungi (Mycena s.s.) driven by repeated elements and novel gene families across ecological guilds.</title>
        <authorList>
            <consortium name="Lawrence Berkeley National Laboratory"/>
            <person name="Harder C.B."/>
            <person name="Miyauchi S."/>
            <person name="Viragh M."/>
            <person name="Kuo A."/>
            <person name="Thoen E."/>
            <person name="Andreopoulos B."/>
            <person name="Lu D."/>
            <person name="Skrede I."/>
            <person name="Drula E."/>
            <person name="Henrissat B."/>
            <person name="Morin E."/>
            <person name="Kohler A."/>
            <person name="Barry K."/>
            <person name="LaButti K."/>
            <person name="Morin E."/>
            <person name="Salamov A."/>
            <person name="Lipzen A."/>
            <person name="Mereny Z."/>
            <person name="Hegedus B."/>
            <person name="Baldrian P."/>
            <person name="Stursova M."/>
            <person name="Weitz H."/>
            <person name="Taylor A."/>
            <person name="Grigoriev I.V."/>
            <person name="Nagy L.G."/>
            <person name="Martin F."/>
            <person name="Kauserud H."/>
        </authorList>
    </citation>
    <scope>NUCLEOTIDE SEQUENCE</scope>
    <source>
        <strain evidence="3">9144</strain>
    </source>
</reference>
<keyword evidence="2" id="KW-1133">Transmembrane helix</keyword>
<proteinExistence type="predicted"/>
<dbReference type="EMBL" id="JARJCW010000006">
    <property type="protein sequence ID" value="KAJ7223024.1"/>
    <property type="molecule type" value="Genomic_DNA"/>
</dbReference>
<feature type="transmembrane region" description="Helical" evidence="2">
    <location>
        <begin position="273"/>
        <end position="294"/>
    </location>
</feature>
<name>A0AAD7E0M2_9AGAR</name>
<feature type="transmembrane region" description="Helical" evidence="2">
    <location>
        <begin position="346"/>
        <end position="367"/>
    </location>
</feature>
<evidence type="ECO:0000313" key="3">
    <source>
        <dbReference type="EMBL" id="KAJ7223024.1"/>
    </source>
</evidence>
<keyword evidence="2" id="KW-0472">Membrane</keyword>
<feature type="transmembrane region" description="Helical" evidence="2">
    <location>
        <begin position="31"/>
        <end position="49"/>
    </location>
</feature>
<feature type="transmembrane region" description="Helical" evidence="2">
    <location>
        <begin position="314"/>
        <end position="334"/>
    </location>
</feature>
<dbReference type="Proteomes" id="UP001219525">
    <property type="component" value="Unassembled WGS sequence"/>
</dbReference>
<keyword evidence="2" id="KW-0812">Transmembrane</keyword>
<feature type="transmembrane region" description="Helical" evidence="2">
    <location>
        <begin position="232"/>
        <end position="253"/>
    </location>
</feature>
<dbReference type="GO" id="GO:0005794">
    <property type="term" value="C:Golgi apparatus"/>
    <property type="evidence" value="ECO:0007669"/>
    <property type="project" value="TreeGrafter"/>
</dbReference>